<dbReference type="InterPro" id="IPR000847">
    <property type="entry name" value="LysR_HTH_N"/>
</dbReference>
<protein>
    <submittedName>
        <fullName evidence="6">LysR family transcriptional regulator</fullName>
    </submittedName>
</protein>
<dbReference type="Gene3D" id="3.40.190.290">
    <property type="match status" value="1"/>
</dbReference>
<keyword evidence="2" id="KW-0805">Transcription regulation</keyword>
<feature type="domain" description="HTH lysR-type" evidence="5">
    <location>
        <begin position="6"/>
        <end position="63"/>
    </location>
</feature>
<organism evidence="6 7">
    <name type="scientific">Thalassomonas haliotis</name>
    <dbReference type="NCBI Taxonomy" id="485448"/>
    <lineage>
        <taxon>Bacteria</taxon>
        <taxon>Pseudomonadati</taxon>
        <taxon>Pseudomonadota</taxon>
        <taxon>Gammaproteobacteria</taxon>
        <taxon>Alteromonadales</taxon>
        <taxon>Colwelliaceae</taxon>
        <taxon>Thalassomonas</taxon>
    </lineage>
</organism>
<dbReference type="PANTHER" id="PTHR30537:SF3">
    <property type="entry name" value="TRANSCRIPTIONAL REGULATORY PROTEIN"/>
    <property type="match status" value="1"/>
</dbReference>
<dbReference type="Pfam" id="PF03466">
    <property type="entry name" value="LysR_substrate"/>
    <property type="match status" value="1"/>
</dbReference>
<evidence type="ECO:0000256" key="3">
    <source>
        <dbReference type="ARBA" id="ARBA00023125"/>
    </source>
</evidence>
<dbReference type="RefSeq" id="WP_274052889.1">
    <property type="nucleotide sequence ID" value="NZ_CP059693.1"/>
</dbReference>
<dbReference type="InterPro" id="IPR036388">
    <property type="entry name" value="WH-like_DNA-bd_sf"/>
</dbReference>
<dbReference type="SUPFAM" id="SSF46785">
    <property type="entry name" value="Winged helix' DNA-binding domain"/>
    <property type="match status" value="1"/>
</dbReference>
<evidence type="ECO:0000259" key="5">
    <source>
        <dbReference type="PROSITE" id="PS50931"/>
    </source>
</evidence>
<keyword evidence="3" id="KW-0238">DNA-binding</keyword>
<dbReference type="PROSITE" id="PS50931">
    <property type="entry name" value="HTH_LYSR"/>
    <property type="match status" value="1"/>
</dbReference>
<name>A0ABY7VIV3_9GAMM</name>
<evidence type="ECO:0000256" key="4">
    <source>
        <dbReference type="ARBA" id="ARBA00023163"/>
    </source>
</evidence>
<dbReference type="InterPro" id="IPR058163">
    <property type="entry name" value="LysR-type_TF_proteobact-type"/>
</dbReference>
<evidence type="ECO:0000256" key="2">
    <source>
        <dbReference type="ARBA" id="ARBA00023015"/>
    </source>
</evidence>
<accession>A0ABY7VIV3</accession>
<dbReference type="Pfam" id="PF00126">
    <property type="entry name" value="HTH_1"/>
    <property type="match status" value="1"/>
</dbReference>
<gene>
    <name evidence="6" type="ORF">H3N35_03795</name>
</gene>
<keyword evidence="4" id="KW-0804">Transcription</keyword>
<comment type="similarity">
    <text evidence="1">Belongs to the LysR transcriptional regulatory family.</text>
</comment>
<proteinExistence type="inferred from homology"/>
<dbReference type="InterPro" id="IPR036390">
    <property type="entry name" value="WH_DNA-bd_sf"/>
</dbReference>
<dbReference type="SUPFAM" id="SSF53850">
    <property type="entry name" value="Periplasmic binding protein-like II"/>
    <property type="match status" value="1"/>
</dbReference>
<evidence type="ECO:0000256" key="1">
    <source>
        <dbReference type="ARBA" id="ARBA00009437"/>
    </source>
</evidence>
<dbReference type="InterPro" id="IPR005119">
    <property type="entry name" value="LysR_subst-bd"/>
</dbReference>
<dbReference type="EMBL" id="CP059693">
    <property type="protein sequence ID" value="WDE12612.1"/>
    <property type="molecule type" value="Genomic_DNA"/>
</dbReference>
<evidence type="ECO:0000313" key="7">
    <source>
        <dbReference type="Proteomes" id="UP001215231"/>
    </source>
</evidence>
<sequence length="304" mass="34515">MHKSTINWNDIQYFLSVARSGSARITAQSLGISHSTVSRRIENLEKDLDTRLFDRGVSGYRLTAEGQEMINYAEQAEDALVSAELHLQGRDTVLSGDIRVTTPDVIANHLLMPEVAQFTQKYRDINLEFNINSDVFELMRGESDIAIRIMEFANPVPEPLIGRKLADIASCYYSSDDYLSQHDPSAVNSDARWIGWGHADKYPQWVKESPYPHIPTQYFMNQAGLQLEAARAGMGMVLLPCFYADNASGIKRLPDSQPKVNHEVWLLSHPDHREVARLRKFREFIVELFEQKKDMLSGKQTGQA</sequence>
<dbReference type="PANTHER" id="PTHR30537">
    <property type="entry name" value="HTH-TYPE TRANSCRIPTIONAL REGULATOR"/>
    <property type="match status" value="1"/>
</dbReference>
<dbReference type="Proteomes" id="UP001215231">
    <property type="component" value="Chromosome"/>
</dbReference>
<reference evidence="6 7" key="1">
    <citation type="journal article" date="2022" name="Mar. Drugs">
        <title>Bioassay-Guided Fractionation Leads to the Detection of Cholic Acid Generated by the Rare Thalassomonas sp.</title>
        <authorList>
            <person name="Pheiffer F."/>
            <person name="Schneider Y.K."/>
            <person name="Hansen E.H."/>
            <person name="Andersen J.H."/>
            <person name="Isaksson J."/>
            <person name="Busche T."/>
            <person name="R C."/>
            <person name="Kalinowski J."/>
            <person name="Zyl L.V."/>
            <person name="Trindade M."/>
        </authorList>
    </citation>
    <scope>NUCLEOTIDE SEQUENCE [LARGE SCALE GENOMIC DNA]</scope>
    <source>
        <strain evidence="6 7">A5K-61T</strain>
    </source>
</reference>
<dbReference type="Gene3D" id="1.10.10.10">
    <property type="entry name" value="Winged helix-like DNA-binding domain superfamily/Winged helix DNA-binding domain"/>
    <property type="match status" value="1"/>
</dbReference>
<evidence type="ECO:0000313" key="6">
    <source>
        <dbReference type="EMBL" id="WDE12612.1"/>
    </source>
</evidence>
<keyword evidence="7" id="KW-1185">Reference proteome</keyword>